<dbReference type="SUPFAM" id="SSF55486">
    <property type="entry name" value="Metalloproteases ('zincins'), catalytic domain"/>
    <property type="match status" value="1"/>
</dbReference>
<dbReference type="SMR" id="A0A0F3QJC6"/>
<dbReference type="AlphaFoldDB" id="A0A0F3QJC6"/>
<dbReference type="Pfam" id="PF02130">
    <property type="entry name" value="YbeY"/>
    <property type="match status" value="1"/>
</dbReference>
<sequence>MINVEIIKNYSKWREHKQINKALIKKITQKTLSQFDNFSEIKQFELSILLTNNEEILTLNKQFRNIEKATNVLSFPANELNWQDLRFSGNEIASSNKPIILENLGDSDYMHLGDIAFCYDVIYNESYEQQKTFENHFIHLLIHSILHLIGFDHQNDTETKIMENLEIEILAHFGISSPYLLIK</sequence>
<evidence type="ECO:0000256" key="5">
    <source>
        <dbReference type="ARBA" id="ARBA00022801"/>
    </source>
</evidence>
<proteinExistence type="inferred from homology"/>
<dbReference type="GO" id="GO:0004521">
    <property type="term" value="F:RNA endonuclease activity"/>
    <property type="evidence" value="ECO:0007669"/>
    <property type="project" value="UniProtKB-UniRule"/>
</dbReference>
<keyword evidence="5 7" id="KW-0378">Hydrolase</keyword>
<dbReference type="InterPro" id="IPR020549">
    <property type="entry name" value="YbeY_CS"/>
</dbReference>
<evidence type="ECO:0000256" key="4">
    <source>
        <dbReference type="ARBA" id="ARBA00022759"/>
    </source>
</evidence>
<dbReference type="Gene3D" id="3.40.390.30">
    <property type="entry name" value="Metalloproteases ('zincins'), catalytic domain"/>
    <property type="match status" value="1"/>
</dbReference>
<dbReference type="Proteomes" id="UP000033689">
    <property type="component" value="Unassembled WGS sequence"/>
</dbReference>
<dbReference type="GO" id="GO:0006364">
    <property type="term" value="P:rRNA processing"/>
    <property type="evidence" value="ECO:0007669"/>
    <property type="project" value="UniProtKB-UniRule"/>
</dbReference>
<keyword evidence="2 7" id="KW-0540">Nuclease</keyword>
<dbReference type="PANTHER" id="PTHR46986:SF1">
    <property type="entry name" value="ENDORIBONUCLEASE YBEY, CHLOROPLASTIC"/>
    <property type="match status" value="1"/>
</dbReference>
<keyword evidence="3 7" id="KW-0479">Metal-binding</keyword>
<feature type="binding site" evidence="7">
    <location>
        <position position="143"/>
    </location>
    <ligand>
        <name>Zn(2+)</name>
        <dbReference type="ChEBI" id="CHEBI:29105"/>
        <note>catalytic</note>
    </ligand>
</feature>
<dbReference type="STRING" id="33990.A3306_03085"/>
<organism evidence="8 9">
    <name type="scientific">Rickettsia bellii str. RML Mogi</name>
    <dbReference type="NCBI Taxonomy" id="1359194"/>
    <lineage>
        <taxon>Bacteria</taxon>
        <taxon>Pseudomonadati</taxon>
        <taxon>Pseudomonadota</taxon>
        <taxon>Alphaproteobacteria</taxon>
        <taxon>Rickettsiales</taxon>
        <taxon>Rickettsiaceae</taxon>
        <taxon>Rickettsieae</taxon>
        <taxon>Rickettsia</taxon>
        <taxon>belli group</taxon>
    </lineage>
</organism>
<comment type="function">
    <text evidence="7">Single strand-specific metallo-endoribonuclease involved in late-stage 70S ribosome quality control and in maturation of the 3' terminus of the 16S rRNA.</text>
</comment>
<dbReference type="InterPro" id="IPR023091">
    <property type="entry name" value="MetalPrtase_cat_dom_sf_prd"/>
</dbReference>
<comment type="subcellular location">
    <subcellularLocation>
        <location evidence="7">Cytoplasm</location>
    </subcellularLocation>
</comment>
<accession>A0A0F3QJC6</accession>
<evidence type="ECO:0000256" key="6">
    <source>
        <dbReference type="ARBA" id="ARBA00022833"/>
    </source>
</evidence>
<evidence type="ECO:0000256" key="2">
    <source>
        <dbReference type="ARBA" id="ARBA00022722"/>
    </source>
</evidence>
<evidence type="ECO:0000256" key="1">
    <source>
        <dbReference type="ARBA" id="ARBA00010875"/>
    </source>
</evidence>
<feature type="binding site" evidence="7">
    <location>
        <position position="153"/>
    </location>
    <ligand>
        <name>Zn(2+)</name>
        <dbReference type="ChEBI" id="CHEBI:29105"/>
        <note>catalytic</note>
    </ligand>
</feature>
<dbReference type="EMBL" id="LAOJ01000001">
    <property type="protein sequence ID" value="KJV92690.1"/>
    <property type="molecule type" value="Genomic_DNA"/>
</dbReference>
<dbReference type="GO" id="GO:0008270">
    <property type="term" value="F:zinc ion binding"/>
    <property type="evidence" value="ECO:0007669"/>
    <property type="project" value="UniProtKB-UniRule"/>
</dbReference>
<keyword evidence="7" id="KW-0963">Cytoplasm</keyword>
<keyword evidence="7" id="KW-0698">rRNA processing</keyword>
<keyword evidence="4 7" id="KW-0255">Endonuclease</keyword>
<comment type="caution">
    <text evidence="8">The sequence shown here is derived from an EMBL/GenBank/DDBJ whole genome shotgun (WGS) entry which is preliminary data.</text>
</comment>
<dbReference type="PATRIC" id="fig|1359194.3.peg.1352"/>
<name>A0A0F3QJC6_RICBE</name>
<keyword evidence="6 7" id="KW-0862">Zinc</keyword>
<dbReference type="InterPro" id="IPR002036">
    <property type="entry name" value="YbeY"/>
</dbReference>
<dbReference type="GO" id="GO:0004222">
    <property type="term" value="F:metalloendopeptidase activity"/>
    <property type="evidence" value="ECO:0007669"/>
    <property type="project" value="InterPro"/>
</dbReference>
<keyword evidence="7" id="KW-0690">Ribosome biogenesis</keyword>
<evidence type="ECO:0000256" key="7">
    <source>
        <dbReference type="HAMAP-Rule" id="MF_00009"/>
    </source>
</evidence>
<evidence type="ECO:0000256" key="3">
    <source>
        <dbReference type="ARBA" id="ARBA00022723"/>
    </source>
</evidence>
<dbReference type="HAMAP" id="MF_00009">
    <property type="entry name" value="Endoribonucl_YbeY"/>
    <property type="match status" value="1"/>
</dbReference>
<feature type="binding site" evidence="7">
    <location>
        <position position="147"/>
    </location>
    <ligand>
        <name>Zn(2+)</name>
        <dbReference type="ChEBI" id="CHEBI:29105"/>
        <note>catalytic</note>
    </ligand>
</feature>
<dbReference type="PANTHER" id="PTHR46986">
    <property type="entry name" value="ENDORIBONUCLEASE YBEY, CHLOROPLASTIC"/>
    <property type="match status" value="1"/>
</dbReference>
<comment type="cofactor">
    <cofactor evidence="7">
        <name>Zn(2+)</name>
        <dbReference type="ChEBI" id="CHEBI:29105"/>
    </cofactor>
    <text evidence="7">Binds 1 zinc ion.</text>
</comment>
<comment type="similarity">
    <text evidence="1 7">Belongs to the endoribonuclease YbeY family.</text>
</comment>
<dbReference type="RefSeq" id="WP_012151506.1">
    <property type="nucleotide sequence ID" value="NZ_LAOJ01000001.1"/>
</dbReference>
<protein>
    <recommendedName>
        <fullName evidence="7">Endoribonuclease YbeY</fullName>
        <ecNumber evidence="7">3.1.-.-</ecNumber>
    </recommendedName>
</protein>
<evidence type="ECO:0000313" key="9">
    <source>
        <dbReference type="Proteomes" id="UP000033689"/>
    </source>
</evidence>
<dbReference type="EC" id="3.1.-.-" evidence="7"/>
<evidence type="ECO:0000313" key="8">
    <source>
        <dbReference type="EMBL" id="KJV92690.1"/>
    </source>
</evidence>
<gene>
    <name evidence="7" type="primary">ybeY</name>
    <name evidence="8" type="ORF">RBEMOGI_1325</name>
</gene>
<dbReference type="GO" id="GO:0005737">
    <property type="term" value="C:cytoplasm"/>
    <property type="evidence" value="ECO:0007669"/>
    <property type="project" value="UniProtKB-SubCell"/>
</dbReference>
<reference evidence="8 9" key="1">
    <citation type="submission" date="2015-02" db="EMBL/GenBank/DDBJ databases">
        <title>Genome Sequencing of Rickettsiales.</title>
        <authorList>
            <person name="Daugherty S.C."/>
            <person name="Su Q."/>
            <person name="Abolude K."/>
            <person name="Beier-Sexton M."/>
            <person name="Carlyon J.A."/>
            <person name="Carter R."/>
            <person name="Day N.P."/>
            <person name="Dumler S.J."/>
            <person name="Dyachenko V."/>
            <person name="Godinez A."/>
            <person name="Kurtti T.J."/>
            <person name="Lichay M."/>
            <person name="Mullins K.E."/>
            <person name="Ott S."/>
            <person name="Pappas-Brown V."/>
            <person name="Paris D.H."/>
            <person name="Patel P."/>
            <person name="Richards A.L."/>
            <person name="Sadzewicz L."/>
            <person name="Sears K."/>
            <person name="Seidman D."/>
            <person name="Sengamalay N."/>
            <person name="Stenos J."/>
            <person name="Tallon L.J."/>
            <person name="Vincent G."/>
            <person name="Fraser C.M."/>
            <person name="Munderloh U."/>
            <person name="Dunning-Hotopp J.C."/>
        </authorList>
    </citation>
    <scope>NUCLEOTIDE SEQUENCE [LARGE SCALE GENOMIC DNA]</scope>
    <source>
        <strain evidence="8 9">RML Mogi</strain>
    </source>
</reference>
<dbReference type="NCBIfam" id="TIGR00043">
    <property type="entry name" value="rRNA maturation RNase YbeY"/>
    <property type="match status" value="1"/>
</dbReference>
<dbReference type="PROSITE" id="PS01306">
    <property type="entry name" value="UPF0054"/>
    <property type="match status" value="1"/>
</dbReference>